<accession>A0ABR3LVX6</accession>
<comment type="caution">
    <text evidence="1">The sequence shown here is derived from an EMBL/GenBank/DDBJ whole genome shotgun (WGS) entry which is preliminary data.</text>
</comment>
<sequence length="83" mass="9247">MLQQEANQRRVSPLAGVHFLLLQTRGGIISAFVEAVTSGATWHHGNIPYEPRRQSEVRTRDCQKPSPYHPGALRLQVDLSLGT</sequence>
<keyword evidence="2" id="KW-1185">Reference proteome</keyword>
<evidence type="ECO:0000313" key="1">
    <source>
        <dbReference type="EMBL" id="KAL1257047.1"/>
    </source>
</evidence>
<reference evidence="1 2" key="1">
    <citation type="submission" date="2023-09" db="EMBL/GenBank/DDBJ databases">
        <authorList>
            <person name="Wang M."/>
        </authorList>
    </citation>
    <scope>NUCLEOTIDE SEQUENCE [LARGE SCALE GENOMIC DNA]</scope>
    <source>
        <strain evidence="1">GT-2023</strain>
        <tissue evidence="1">Liver</tissue>
    </source>
</reference>
<organism evidence="1 2">
    <name type="scientific">Cirrhinus molitorella</name>
    <name type="common">mud carp</name>
    <dbReference type="NCBI Taxonomy" id="172907"/>
    <lineage>
        <taxon>Eukaryota</taxon>
        <taxon>Metazoa</taxon>
        <taxon>Chordata</taxon>
        <taxon>Craniata</taxon>
        <taxon>Vertebrata</taxon>
        <taxon>Euteleostomi</taxon>
        <taxon>Actinopterygii</taxon>
        <taxon>Neopterygii</taxon>
        <taxon>Teleostei</taxon>
        <taxon>Ostariophysi</taxon>
        <taxon>Cypriniformes</taxon>
        <taxon>Cyprinidae</taxon>
        <taxon>Labeoninae</taxon>
        <taxon>Labeonini</taxon>
        <taxon>Cirrhinus</taxon>
    </lineage>
</organism>
<protein>
    <submittedName>
        <fullName evidence="1">Uncharacterized protein</fullName>
    </submittedName>
</protein>
<dbReference type="EMBL" id="JAYMGO010000018">
    <property type="protein sequence ID" value="KAL1257047.1"/>
    <property type="molecule type" value="Genomic_DNA"/>
</dbReference>
<gene>
    <name evidence="1" type="ORF">QQF64_012592</name>
</gene>
<proteinExistence type="predicted"/>
<name>A0ABR3LVX6_9TELE</name>
<evidence type="ECO:0000313" key="2">
    <source>
        <dbReference type="Proteomes" id="UP001558613"/>
    </source>
</evidence>
<dbReference type="Proteomes" id="UP001558613">
    <property type="component" value="Unassembled WGS sequence"/>
</dbReference>